<accession>A0A8K0V8Q3</accession>
<keyword evidence="1" id="KW-1133">Transmembrane helix</keyword>
<proteinExistence type="predicted"/>
<organism evidence="2 3">
    <name type="scientific">Szabonella alba</name>
    <dbReference type="NCBI Taxonomy" id="2804194"/>
    <lineage>
        <taxon>Bacteria</taxon>
        <taxon>Pseudomonadati</taxon>
        <taxon>Pseudomonadota</taxon>
        <taxon>Alphaproteobacteria</taxon>
        <taxon>Rhodobacterales</taxon>
        <taxon>Paracoccaceae</taxon>
        <taxon>Szabonella</taxon>
    </lineage>
</organism>
<dbReference type="RefSeq" id="WP_202686323.1">
    <property type="nucleotide sequence ID" value="NZ_JAESVN010000001.1"/>
</dbReference>
<protein>
    <submittedName>
        <fullName evidence="2">Uncharacterized protein</fullName>
    </submittedName>
</protein>
<dbReference type="EMBL" id="JAESVN010000001">
    <property type="protein sequence ID" value="MBL4915748.1"/>
    <property type="molecule type" value="Genomic_DNA"/>
</dbReference>
<feature type="transmembrane region" description="Helical" evidence="1">
    <location>
        <begin position="6"/>
        <end position="24"/>
    </location>
</feature>
<keyword evidence="1" id="KW-0812">Transmembrane</keyword>
<sequence>MGGWQWLWLGLQSVVFALWAFWMFRCLFRLRARVVAQTGSALPGPVASLRGFRDFMTLPEFTRDRRVLGLLTLVMFATIAGWAALVRGGGPV</sequence>
<keyword evidence="1" id="KW-0472">Membrane</keyword>
<comment type="caution">
    <text evidence="2">The sequence shown here is derived from an EMBL/GenBank/DDBJ whole genome shotgun (WGS) entry which is preliminary data.</text>
</comment>
<evidence type="ECO:0000256" key="1">
    <source>
        <dbReference type="SAM" id="Phobius"/>
    </source>
</evidence>
<dbReference type="AlphaFoldDB" id="A0A8K0V8Q3"/>
<reference evidence="2" key="1">
    <citation type="submission" date="2021-01" db="EMBL/GenBank/DDBJ databases">
        <title>Tabrizicola alba sp. nov. a motile alkaliphilic bacterium isolated from a soda lake.</title>
        <authorList>
            <person name="Szuroczki S."/>
            <person name="Abbaszade G."/>
            <person name="Schumann P."/>
            <person name="Toth E."/>
        </authorList>
    </citation>
    <scope>NUCLEOTIDE SEQUENCE</scope>
    <source>
        <strain evidence="2">DMG-N-6</strain>
    </source>
</reference>
<dbReference type="Proteomes" id="UP000648908">
    <property type="component" value="Unassembled WGS sequence"/>
</dbReference>
<feature type="transmembrane region" description="Helical" evidence="1">
    <location>
        <begin position="67"/>
        <end position="85"/>
    </location>
</feature>
<evidence type="ECO:0000313" key="2">
    <source>
        <dbReference type="EMBL" id="MBL4915748.1"/>
    </source>
</evidence>
<evidence type="ECO:0000313" key="3">
    <source>
        <dbReference type="Proteomes" id="UP000648908"/>
    </source>
</evidence>
<gene>
    <name evidence="2" type="ORF">JL811_00820</name>
</gene>
<name>A0A8K0V8Q3_9RHOB</name>
<keyword evidence="3" id="KW-1185">Reference proteome</keyword>